<protein>
    <submittedName>
        <fullName evidence="1">Uncharacterized protein</fullName>
    </submittedName>
</protein>
<dbReference type="Proteomes" id="UP000238956">
    <property type="component" value="Chromosome"/>
</dbReference>
<keyword evidence="2" id="KW-1185">Reference proteome</keyword>
<sequence>MGIFKRLFSKSKEETDLPKIEEINRSQTIDEEWEEVSAYIPATSEDFQLVSVIASSIAAGDHPDSQFKVKRILKRNPESLTVSLIASSIAAGDYPDSQFVVKSINRKK</sequence>
<dbReference type="EMBL" id="CP025536">
    <property type="protein sequence ID" value="AUW96833.1"/>
    <property type="molecule type" value="Genomic_DNA"/>
</dbReference>
<evidence type="ECO:0000313" key="2">
    <source>
        <dbReference type="Proteomes" id="UP000238956"/>
    </source>
</evidence>
<gene>
    <name evidence="1" type="ORF">C0J00_06770</name>
</gene>
<name>A0A2L0D4S5_9STRE</name>
<dbReference type="GeneID" id="98393610"/>
<reference evidence="1 2" key="1">
    <citation type="submission" date="2017-12" db="EMBL/GenBank/DDBJ databases">
        <authorList>
            <person name="Hurst M.R.H."/>
        </authorList>
    </citation>
    <scope>NUCLEOTIDE SEQUENCE [LARGE SCALE GENOMIC DNA]</scope>
    <source>
        <strain evidence="1 2">TH11417</strain>
    </source>
</reference>
<reference evidence="1 2" key="2">
    <citation type="submission" date="2018-02" db="EMBL/GenBank/DDBJ databases">
        <title>Whole genome sequencing analysis of Streptococcus pluranimalium isolated from cattle infected mastitis in China.</title>
        <authorList>
            <person name="Zhang J.-R."/>
            <person name="Hu G.-Z."/>
        </authorList>
    </citation>
    <scope>NUCLEOTIDE SEQUENCE [LARGE SCALE GENOMIC DNA]</scope>
    <source>
        <strain evidence="1 2">TH11417</strain>
    </source>
</reference>
<proteinExistence type="predicted"/>
<evidence type="ECO:0000313" key="1">
    <source>
        <dbReference type="EMBL" id="AUW96833.1"/>
    </source>
</evidence>
<dbReference type="RefSeq" id="WP_104968155.1">
    <property type="nucleotide sequence ID" value="NZ_CP025536.1"/>
</dbReference>
<dbReference type="AlphaFoldDB" id="A0A2L0D4S5"/>
<accession>A0A2L0D4S5</accession>
<organism evidence="1 2">
    <name type="scientific">Streptococcus pluranimalium</name>
    <dbReference type="NCBI Taxonomy" id="82348"/>
    <lineage>
        <taxon>Bacteria</taxon>
        <taxon>Bacillati</taxon>
        <taxon>Bacillota</taxon>
        <taxon>Bacilli</taxon>
        <taxon>Lactobacillales</taxon>
        <taxon>Streptococcaceae</taxon>
        <taxon>Streptococcus</taxon>
    </lineage>
</organism>
<dbReference type="OrthoDB" id="2222210at2"/>
<dbReference type="KEGG" id="splr:C0J00_06770"/>